<evidence type="ECO:0000313" key="2">
    <source>
        <dbReference type="EMBL" id="GAA57789.1"/>
    </source>
</evidence>
<keyword evidence="1" id="KW-0732">Signal</keyword>
<feature type="chain" id="PRO_5003506499" description="Secreted protein" evidence="1">
    <location>
        <begin position="23"/>
        <end position="75"/>
    </location>
</feature>
<keyword evidence="3" id="KW-1185">Reference proteome</keyword>
<dbReference type="Proteomes" id="UP000008909">
    <property type="component" value="Unassembled WGS sequence"/>
</dbReference>
<evidence type="ECO:0000313" key="3">
    <source>
        <dbReference type="Proteomes" id="UP000008909"/>
    </source>
</evidence>
<protein>
    <recommendedName>
        <fullName evidence="4">Secreted protein</fullName>
    </recommendedName>
</protein>
<accession>G7YXV9</accession>
<reference key="2">
    <citation type="submission" date="2011-10" db="EMBL/GenBank/DDBJ databases">
        <title>The genome and transcriptome sequence of Clonorchis sinensis provide insights into the carcinogenic liver fluke.</title>
        <authorList>
            <person name="Wang X."/>
            <person name="Huang Y."/>
            <person name="Chen W."/>
            <person name="Liu H."/>
            <person name="Guo L."/>
            <person name="Chen Y."/>
            <person name="Luo F."/>
            <person name="Zhou W."/>
            <person name="Sun J."/>
            <person name="Mao Q."/>
            <person name="Liang P."/>
            <person name="Zhou C."/>
            <person name="Tian Y."/>
            <person name="Men J."/>
            <person name="Lv X."/>
            <person name="Huang L."/>
            <person name="Zhou J."/>
            <person name="Hu Y."/>
            <person name="Li R."/>
            <person name="Zhang F."/>
            <person name="Lei H."/>
            <person name="Li X."/>
            <person name="Hu X."/>
            <person name="Liang C."/>
            <person name="Xu J."/>
            <person name="Wu Z."/>
            <person name="Yu X."/>
        </authorList>
    </citation>
    <scope>NUCLEOTIDE SEQUENCE</scope>
    <source>
        <strain>Henan</strain>
    </source>
</reference>
<dbReference type="AlphaFoldDB" id="G7YXV9"/>
<sequence length="75" mass="8385">MVIKSLQWWPLWLRTVVNRVLTARSVVPPPPTLFSCMVVDETRTTIQSALVKCRCALWTRGCSQWLSGGSGSHNA</sequence>
<proteinExistence type="predicted"/>
<gene>
    <name evidence="2" type="ORF">CLF_113198</name>
</gene>
<evidence type="ECO:0000256" key="1">
    <source>
        <dbReference type="SAM" id="SignalP"/>
    </source>
</evidence>
<evidence type="ECO:0008006" key="4">
    <source>
        <dbReference type="Google" id="ProtNLM"/>
    </source>
</evidence>
<name>G7YXV9_CLOSI</name>
<organism evidence="2 3">
    <name type="scientific">Clonorchis sinensis</name>
    <name type="common">Chinese liver fluke</name>
    <dbReference type="NCBI Taxonomy" id="79923"/>
    <lineage>
        <taxon>Eukaryota</taxon>
        <taxon>Metazoa</taxon>
        <taxon>Spiralia</taxon>
        <taxon>Lophotrochozoa</taxon>
        <taxon>Platyhelminthes</taxon>
        <taxon>Trematoda</taxon>
        <taxon>Digenea</taxon>
        <taxon>Opisthorchiida</taxon>
        <taxon>Opisthorchiata</taxon>
        <taxon>Opisthorchiidae</taxon>
        <taxon>Clonorchis</taxon>
    </lineage>
</organism>
<reference evidence="2" key="1">
    <citation type="journal article" date="2011" name="Genome Biol.">
        <title>The draft genome of the carcinogenic human liver fluke Clonorchis sinensis.</title>
        <authorList>
            <person name="Wang X."/>
            <person name="Chen W."/>
            <person name="Huang Y."/>
            <person name="Sun J."/>
            <person name="Men J."/>
            <person name="Liu H."/>
            <person name="Luo F."/>
            <person name="Guo L."/>
            <person name="Lv X."/>
            <person name="Deng C."/>
            <person name="Zhou C."/>
            <person name="Fan Y."/>
            <person name="Li X."/>
            <person name="Huang L."/>
            <person name="Hu Y."/>
            <person name="Liang C."/>
            <person name="Hu X."/>
            <person name="Xu J."/>
            <person name="Yu X."/>
        </authorList>
    </citation>
    <scope>NUCLEOTIDE SEQUENCE [LARGE SCALE GENOMIC DNA]</scope>
    <source>
        <strain evidence="2">Henan</strain>
    </source>
</reference>
<feature type="signal peptide" evidence="1">
    <location>
        <begin position="1"/>
        <end position="22"/>
    </location>
</feature>
<dbReference type="EMBL" id="DF145047">
    <property type="protein sequence ID" value="GAA57789.1"/>
    <property type="molecule type" value="Genomic_DNA"/>
</dbReference>